<dbReference type="GO" id="GO:0006412">
    <property type="term" value="P:translation"/>
    <property type="evidence" value="ECO:0007669"/>
    <property type="project" value="InterPro"/>
</dbReference>
<reference evidence="5 6" key="1">
    <citation type="journal article" date="2020" name="Mol. Biol. Evol.">
        <title>Interspecific Gene Flow and the Evolution of Specialization in Black and White Rhinoceros.</title>
        <authorList>
            <person name="Moodley Y."/>
            <person name="Westbury M.V."/>
            <person name="Russo I.M."/>
            <person name="Gopalakrishnan S."/>
            <person name="Rakotoarivelo A."/>
            <person name="Olsen R.A."/>
            <person name="Prost S."/>
            <person name="Tunstall T."/>
            <person name="Ryder O.A."/>
            <person name="Dalen L."/>
            <person name="Bruford M.W."/>
        </authorList>
    </citation>
    <scope>NUCLEOTIDE SEQUENCE [LARGE SCALE GENOMIC DNA]</scope>
    <source>
        <strain evidence="5">SBR-YM</strain>
        <tissue evidence="5">Skin</tissue>
    </source>
</reference>
<evidence type="ECO:0000313" key="6">
    <source>
        <dbReference type="Proteomes" id="UP000551758"/>
    </source>
</evidence>
<gene>
    <name evidence="5" type="ORF">HPG69_018586</name>
</gene>
<evidence type="ECO:0000256" key="1">
    <source>
        <dbReference type="ARBA" id="ARBA00008596"/>
    </source>
</evidence>
<dbReference type="GO" id="GO:0005840">
    <property type="term" value="C:ribosome"/>
    <property type="evidence" value="ECO:0007669"/>
    <property type="project" value="UniProtKB-KW"/>
</dbReference>
<accession>A0A7J7F0F4</accession>
<sequence>MPEEGLRLGKLHPLPNRILILMWTKKKGTMVVPKRVLPKLYVKLHYCVNCAINRKVDRNPSCEA</sequence>
<dbReference type="GO" id="GO:0003735">
    <property type="term" value="F:structural constituent of ribosome"/>
    <property type="evidence" value="ECO:0007669"/>
    <property type="project" value="InterPro"/>
</dbReference>
<dbReference type="Proteomes" id="UP000551758">
    <property type="component" value="Unassembled WGS sequence"/>
</dbReference>
<name>A0A7J7F0F4_DICBM</name>
<comment type="caution">
    <text evidence="5">The sequence shown here is derived from an EMBL/GenBank/DDBJ whole genome shotgun (WGS) entry which is preliminary data.</text>
</comment>
<evidence type="ECO:0000256" key="2">
    <source>
        <dbReference type="ARBA" id="ARBA00022980"/>
    </source>
</evidence>
<dbReference type="GO" id="GO:1990904">
    <property type="term" value="C:ribonucleoprotein complex"/>
    <property type="evidence" value="ECO:0007669"/>
    <property type="project" value="UniProtKB-KW"/>
</dbReference>
<dbReference type="Gene3D" id="3.30.1740.20">
    <property type="entry name" value="Ribosomal protein S26e"/>
    <property type="match status" value="1"/>
</dbReference>
<dbReference type="AlphaFoldDB" id="A0A7J7F0F4"/>
<proteinExistence type="inferred from homology"/>
<evidence type="ECO:0000256" key="4">
    <source>
        <dbReference type="RuleBase" id="RU363128"/>
    </source>
</evidence>
<organism evidence="5 6">
    <name type="scientific">Diceros bicornis minor</name>
    <name type="common">South-central black rhinoceros</name>
    <dbReference type="NCBI Taxonomy" id="77932"/>
    <lineage>
        <taxon>Eukaryota</taxon>
        <taxon>Metazoa</taxon>
        <taxon>Chordata</taxon>
        <taxon>Craniata</taxon>
        <taxon>Vertebrata</taxon>
        <taxon>Euteleostomi</taxon>
        <taxon>Mammalia</taxon>
        <taxon>Eutheria</taxon>
        <taxon>Laurasiatheria</taxon>
        <taxon>Perissodactyla</taxon>
        <taxon>Rhinocerotidae</taxon>
        <taxon>Diceros</taxon>
    </lineage>
</organism>
<keyword evidence="3 4" id="KW-0687">Ribonucleoprotein</keyword>
<protein>
    <recommendedName>
        <fullName evidence="4">40S ribosomal protein S26</fullName>
    </recommendedName>
</protein>
<keyword evidence="6" id="KW-1185">Reference proteome</keyword>
<comment type="similarity">
    <text evidence="1 4">Belongs to the eukaryotic ribosomal protein eS26 family.</text>
</comment>
<dbReference type="Pfam" id="PF01283">
    <property type="entry name" value="Ribosomal_S26e"/>
    <property type="match status" value="1"/>
</dbReference>
<dbReference type="EMBL" id="JACDTQ010001719">
    <property type="protein sequence ID" value="KAF5921186.1"/>
    <property type="molecule type" value="Genomic_DNA"/>
</dbReference>
<dbReference type="InterPro" id="IPR000892">
    <property type="entry name" value="Ribosomal_eS26"/>
</dbReference>
<evidence type="ECO:0000313" key="5">
    <source>
        <dbReference type="EMBL" id="KAF5921186.1"/>
    </source>
</evidence>
<keyword evidence="2 4" id="KW-0689">Ribosomal protein</keyword>
<dbReference type="InterPro" id="IPR038551">
    <property type="entry name" value="Ribosomal_eS26_sf"/>
</dbReference>
<evidence type="ECO:0000256" key="3">
    <source>
        <dbReference type="ARBA" id="ARBA00023274"/>
    </source>
</evidence>